<protein>
    <submittedName>
        <fullName evidence="1">Uncharacterized protein</fullName>
    </submittedName>
</protein>
<name>C7NIJ5_KYTSD</name>
<proteinExistence type="predicted"/>
<dbReference type="KEGG" id="kse:Ksed_00710"/>
<accession>C7NIJ5</accession>
<evidence type="ECO:0000313" key="2">
    <source>
        <dbReference type="Proteomes" id="UP000006666"/>
    </source>
</evidence>
<dbReference type="RefSeq" id="WP_012801585.1">
    <property type="nucleotide sequence ID" value="NC_013169.1"/>
</dbReference>
<organism evidence="1 2">
    <name type="scientific">Kytococcus sedentarius (strain ATCC 14392 / DSM 20547 / JCM 11482 / CCUG 33030 / NBRC 15357 / NCTC 11040 / CCM 314 / 541)</name>
    <name type="common">Micrococcus sedentarius</name>
    <dbReference type="NCBI Taxonomy" id="478801"/>
    <lineage>
        <taxon>Bacteria</taxon>
        <taxon>Bacillati</taxon>
        <taxon>Actinomycetota</taxon>
        <taxon>Actinomycetes</taxon>
        <taxon>Micrococcales</taxon>
        <taxon>Kytococcaceae</taxon>
        <taxon>Kytococcus</taxon>
    </lineage>
</organism>
<dbReference type="EMBL" id="CP001686">
    <property type="protein sequence ID" value="ACV05166.1"/>
    <property type="molecule type" value="Genomic_DNA"/>
</dbReference>
<sequence>MAPRSGFATTLMALAEASADRPPASPPVIAIHHDGEHLELVRPGEPAVRLRCTPDREAAQEEIRAQLGWTWAGTDLAALGDVAPWSHGLGWEVYLHDIGRYWFLVEDLREERGEAVRAEALWQDGDRFCVRLRSSHGTTTESRPLNGLDFTGALGLEMAFDHLRQVRRPGAEHA</sequence>
<dbReference type="Proteomes" id="UP000006666">
    <property type="component" value="Chromosome"/>
</dbReference>
<dbReference type="HOGENOM" id="CLU_1538102_0_0_11"/>
<reference evidence="1 2" key="1">
    <citation type="journal article" date="2009" name="Stand. Genomic Sci.">
        <title>Complete genome sequence of Kytococcus sedentarius type strain (541).</title>
        <authorList>
            <person name="Sims D."/>
            <person name="Brettin T."/>
            <person name="Detter J.C."/>
            <person name="Han C."/>
            <person name="Lapidus A."/>
            <person name="Copeland A."/>
            <person name="Glavina Del Rio T."/>
            <person name="Nolan M."/>
            <person name="Chen F."/>
            <person name="Lucas S."/>
            <person name="Tice H."/>
            <person name="Cheng J.F."/>
            <person name="Bruce D."/>
            <person name="Goodwin L."/>
            <person name="Pitluck S."/>
            <person name="Ovchinnikova G."/>
            <person name="Pati A."/>
            <person name="Ivanova N."/>
            <person name="Mavrommatis K."/>
            <person name="Chen A."/>
            <person name="Palaniappan K."/>
            <person name="D'haeseleer P."/>
            <person name="Chain P."/>
            <person name="Bristow J."/>
            <person name="Eisen J.A."/>
            <person name="Markowitz V."/>
            <person name="Hugenholtz P."/>
            <person name="Schneider S."/>
            <person name="Goker M."/>
            <person name="Pukall R."/>
            <person name="Kyrpides N.C."/>
            <person name="Klenk H.P."/>
        </authorList>
    </citation>
    <scope>NUCLEOTIDE SEQUENCE [LARGE SCALE GENOMIC DNA]</scope>
    <source>
        <strain evidence="2">ATCC 14392 / DSM 20547 / JCM 11482 / CCUG 33030 / NBRC 15357 / NCTC 11040 / CCM 314 / 541</strain>
    </source>
</reference>
<gene>
    <name evidence="1" type="ordered locus">Ksed_00710</name>
</gene>
<dbReference type="AlphaFoldDB" id="C7NIJ5"/>
<evidence type="ECO:0000313" key="1">
    <source>
        <dbReference type="EMBL" id="ACV05166.1"/>
    </source>
</evidence>
<keyword evidence="2" id="KW-1185">Reference proteome</keyword>